<evidence type="ECO:0000313" key="2">
    <source>
        <dbReference type="EMBL" id="MCG7508132.1"/>
    </source>
</evidence>
<reference evidence="2 3" key="1">
    <citation type="submission" date="2022-02" db="EMBL/GenBank/DDBJ databases">
        <title>Draft genome sequence of Mezorhizobium retamae strain IRAMC:0171 isolated from Retama raetam nodules.</title>
        <authorList>
            <person name="Bengaied R."/>
            <person name="Sbissi I."/>
            <person name="Huber K."/>
            <person name="Ghodbane F."/>
            <person name="Nouioui I."/>
            <person name="Tarhouni M."/>
            <person name="Gtari M."/>
        </authorList>
    </citation>
    <scope>NUCLEOTIDE SEQUENCE [LARGE SCALE GENOMIC DNA]</scope>
    <source>
        <strain evidence="2 3">IRAMC:0171</strain>
    </source>
</reference>
<comment type="caution">
    <text evidence="2">The sequence shown here is derived from an EMBL/GenBank/DDBJ whole genome shotgun (WGS) entry which is preliminary data.</text>
</comment>
<organism evidence="2 3">
    <name type="scientific">Mesorhizobium retamae</name>
    <dbReference type="NCBI Taxonomy" id="2912854"/>
    <lineage>
        <taxon>Bacteria</taxon>
        <taxon>Pseudomonadati</taxon>
        <taxon>Pseudomonadota</taxon>
        <taxon>Alphaproteobacteria</taxon>
        <taxon>Hyphomicrobiales</taxon>
        <taxon>Phyllobacteriaceae</taxon>
        <taxon>Mesorhizobium</taxon>
    </lineage>
</organism>
<dbReference type="RefSeq" id="WP_239369650.1">
    <property type="nucleotide sequence ID" value="NZ_JAKREW010000034.1"/>
</dbReference>
<dbReference type="SUPFAM" id="SSF54593">
    <property type="entry name" value="Glyoxalase/Bleomycin resistance protein/Dihydroxybiphenyl dioxygenase"/>
    <property type="match status" value="1"/>
</dbReference>
<gene>
    <name evidence="2" type="ORF">L4923_24120</name>
</gene>
<sequence length="187" mass="21032">MRTFLDAKAMAKAMREALADKNIEISQSEALEIVARQFGLETWNMLSARIERGESRGSAAKAGNEIAFEQAVPIVRIFDVVKAHEFYLGFLGFGIDWEHRYGDNFPLYTQVSRAGLRLHLSEHSGDASPGGNMVVYMNGIEALQRELAGKNYRYMKPGLETVEDRLEVEVIDPFGNRIRFMEIVEGG</sequence>
<name>A0ABS9QL14_9HYPH</name>
<keyword evidence="3" id="KW-1185">Reference proteome</keyword>
<accession>A0ABS9QL14</accession>
<dbReference type="Proteomes" id="UP001201701">
    <property type="component" value="Unassembled WGS sequence"/>
</dbReference>
<dbReference type="EMBL" id="JAKREW010000034">
    <property type="protein sequence ID" value="MCG7508132.1"/>
    <property type="molecule type" value="Genomic_DNA"/>
</dbReference>
<evidence type="ECO:0000256" key="1">
    <source>
        <dbReference type="ARBA" id="ARBA00023251"/>
    </source>
</evidence>
<keyword evidence="1" id="KW-0046">Antibiotic resistance</keyword>
<proteinExistence type="predicted"/>
<dbReference type="Pfam" id="PF19581">
    <property type="entry name" value="Glyoxalase_7"/>
    <property type="match status" value="1"/>
</dbReference>
<dbReference type="Gene3D" id="3.10.180.10">
    <property type="entry name" value="2,3-Dihydroxybiphenyl 1,2-Dioxygenase, domain 1"/>
    <property type="match status" value="1"/>
</dbReference>
<dbReference type="InterPro" id="IPR000335">
    <property type="entry name" value="Bleomycin-R"/>
</dbReference>
<protein>
    <submittedName>
        <fullName evidence="2">Glyoxalase superfamily protein</fullName>
    </submittedName>
</protein>
<evidence type="ECO:0000313" key="3">
    <source>
        <dbReference type="Proteomes" id="UP001201701"/>
    </source>
</evidence>
<dbReference type="InterPro" id="IPR029068">
    <property type="entry name" value="Glyas_Bleomycin-R_OHBP_Dase"/>
</dbReference>